<dbReference type="OrthoDB" id="4558943at2"/>
<evidence type="ECO:0000259" key="1">
    <source>
        <dbReference type="Pfam" id="PF04149"/>
    </source>
</evidence>
<sequence length="77" mass="8177">MTDMTQTTAARLSGVGWRKSTFSNPSGNCVELAELANGLVAVRNSRDPEGAVLVYTRPEIDAFLSGAKSGEFDDLAL</sequence>
<name>A0A3M2L3U4_9NOCA</name>
<dbReference type="AlphaFoldDB" id="A0A3M2L3U4"/>
<dbReference type="InterPro" id="IPR007278">
    <property type="entry name" value="DUF397"/>
</dbReference>
<comment type="caution">
    <text evidence="2">The sequence shown here is derived from an EMBL/GenBank/DDBJ whole genome shotgun (WGS) entry which is preliminary data.</text>
</comment>
<accession>A0A3M2L3U4</accession>
<keyword evidence="3" id="KW-1185">Reference proteome</keyword>
<feature type="domain" description="DUF397" evidence="1">
    <location>
        <begin position="16"/>
        <end position="68"/>
    </location>
</feature>
<gene>
    <name evidence="2" type="ORF">EBN03_14310</name>
</gene>
<evidence type="ECO:0000313" key="2">
    <source>
        <dbReference type="EMBL" id="RMI32389.1"/>
    </source>
</evidence>
<dbReference type="RefSeq" id="WP_122188731.1">
    <property type="nucleotide sequence ID" value="NZ_RFFH01000005.1"/>
</dbReference>
<dbReference type="Proteomes" id="UP000279275">
    <property type="component" value="Unassembled WGS sequence"/>
</dbReference>
<proteinExistence type="predicted"/>
<evidence type="ECO:0000313" key="3">
    <source>
        <dbReference type="Proteomes" id="UP000279275"/>
    </source>
</evidence>
<protein>
    <submittedName>
        <fullName evidence="2">DUF397 domain-containing protein</fullName>
    </submittedName>
</protein>
<organism evidence="2 3">
    <name type="scientific">Nocardia stercoris</name>
    <dbReference type="NCBI Taxonomy" id="2483361"/>
    <lineage>
        <taxon>Bacteria</taxon>
        <taxon>Bacillati</taxon>
        <taxon>Actinomycetota</taxon>
        <taxon>Actinomycetes</taxon>
        <taxon>Mycobacteriales</taxon>
        <taxon>Nocardiaceae</taxon>
        <taxon>Nocardia</taxon>
    </lineage>
</organism>
<reference evidence="2 3" key="1">
    <citation type="submission" date="2018-10" db="EMBL/GenBank/DDBJ databases">
        <title>Isolation from cow dung.</title>
        <authorList>
            <person name="Ling L."/>
        </authorList>
    </citation>
    <scope>NUCLEOTIDE SEQUENCE [LARGE SCALE GENOMIC DNA]</scope>
    <source>
        <strain evidence="2 3">NEAU-LL90</strain>
    </source>
</reference>
<dbReference type="EMBL" id="RFFH01000005">
    <property type="protein sequence ID" value="RMI32389.1"/>
    <property type="molecule type" value="Genomic_DNA"/>
</dbReference>
<dbReference type="Pfam" id="PF04149">
    <property type="entry name" value="DUF397"/>
    <property type="match status" value="1"/>
</dbReference>